<dbReference type="HOGENOM" id="CLU_838860_0_0_6"/>
<dbReference type="Proteomes" id="UP000002770">
    <property type="component" value="Unassembled WGS sequence"/>
</dbReference>
<reference evidence="1 2" key="1">
    <citation type="journal article" date="2011" name="BMC Genomics">
        <title>Insight into cross-talk between intra-amoebal pathogens.</title>
        <authorList>
            <person name="Gimenez G."/>
            <person name="Bertelli C."/>
            <person name="Moliner C."/>
            <person name="Robert C."/>
            <person name="Raoult D."/>
            <person name="Fournier P.E."/>
            <person name="Greub G."/>
        </authorList>
    </citation>
    <scope>NUCLEOTIDE SEQUENCE [LARGE SCALE GENOMIC DNA]</scope>
    <source>
        <strain evidence="1 2">LLAP12</strain>
    </source>
</reference>
<proteinExistence type="predicted"/>
<dbReference type="RefSeq" id="WP_006870398.1">
    <property type="nucleotide sequence ID" value="NZ_JH413813.1"/>
</dbReference>
<protein>
    <submittedName>
        <fullName evidence="1">Uncharacterized protein</fullName>
    </submittedName>
</protein>
<organism evidence="1 2">
    <name type="scientific">Legionella drancourtii LLAP12</name>
    <dbReference type="NCBI Taxonomy" id="658187"/>
    <lineage>
        <taxon>Bacteria</taxon>
        <taxon>Pseudomonadati</taxon>
        <taxon>Pseudomonadota</taxon>
        <taxon>Gammaproteobacteria</taxon>
        <taxon>Legionellales</taxon>
        <taxon>Legionellaceae</taxon>
        <taxon>Legionella</taxon>
    </lineage>
</organism>
<dbReference type="AlphaFoldDB" id="G9EMK0"/>
<evidence type="ECO:0000313" key="1">
    <source>
        <dbReference type="EMBL" id="EHL31536.1"/>
    </source>
</evidence>
<name>G9EMK0_9GAMM</name>
<keyword evidence="2" id="KW-1185">Reference proteome</keyword>
<dbReference type="EMBL" id="JH413813">
    <property type="protein sequence ID" value="EHL31536.1"/>
    <property type="molecule type" value="Genomic_DNA"/>
</dbReference>
<gene>
    <name evidence="1" type="ORF">LDG_6468</name>
</gene>
<sequence>MRTKHDSVQMMIELGKIVKQEFEGHNILGLNDIISWKEGYDFKKTQAPHALYQRQIASRKPLYDEVNFKIEYLRSYLHSISTQLGIKYAFTVYRIALCQFGLGLCAEQAHLAHFILKKVCLNRGISIDSKMMTLFSRHNQCTHAFILYGSNLQGLTNQFSSLQDLDETAYVYDPTYKIFSSAKEYVKNLYMVALCENYQMNNLTARDEDNLLSQAKKESLDAIEDGIIITLKHSRFGINTALAENKGDPKVLKILKDFQIDTAKRPSILNLFSPIDPAVPTVSIPATPKTGYPIFYLFHVKQSEYNAKKWDEHRKKALTDLFEYEPKRIAW</sequence>
<evidence type="ECO:0000313" key="2">
    <source>
        <dbReference type="Proteomes" id="UP000002770"/>
    </source>
</evidence>
<dbReference type="InParanoid" id="G9EMK0"/>
<accession>G9EMK0</accession>